<gene>
    <name evidence="1" type="ORF">ELLFYP107_01650</name>
</gene>
<name>A0A6N2ZY17_EGGLN</name>
<evidence type="ECO:0000313" key="1">
    <source>
        <dbReference type="EMBL" id="VYT82686.1"/>
    </source>
</evidence>
<organism evidence="1">
    <name type="scientific">Eggerthella lenta</name>
    <name type="common">Eubacterium lentum</name>
    <dbReference type="NCBI Taxonomy" id="84112"/>
    <lineage>
        <taxon>Bacteria</taxon>
        <taxon>Bacillati</taxon>
        <taxon>Actinomycetota</taxon>
        <taxon>Coriobacteriia</taxon>
        <taxon>Eggerthellales</taxon>
        <taxon>Eggerthellaceae</taxon>
        <taxon>Eggerthella</taxon>
    </lineage>
</organism>
<reference evidence="1" key="1">
    <citation type="submission" date="2019-11" db="EMBL/GenBank/DDBJ databases">
        <authorList>
            <person name="Feng L."/>
        </authorList>
    </citation>
    <scope>NUCLEOTIDE SEQUENCE</scope>
    <source>
        <strain evidence="1">ElentaLFYP107</strain>
    </source>
</reference>
<proteinExistence type="predicted"/>
<dbReference type="AlphaFoldDB" id="A0A6N2ZY17"/>
<accession>A0A6N2ZY17</accession>
<protein>
    <submittedName>
        <fullName evidence="1">Uncharacterized protein</fullName>
    </submittedName>
</protein>
<dbReference type="EMBL" id="CACRTT010000006">
    <property type="protein sequence ID" value="VYT82686.1"/>
    <property type="molecule type" value="Genomic_DNA"/>
</dbReference>
<sequence length="54" mass="6227">MKKLNNGVVPPVPTFHFERIRIAKEGNNHHENEYMARGGDRRAGRAAPLWDLRC</sequence>